<name>A0A5D0RRD7_9RHOB</name>
<dbReference type="RefSeq" id="WP_148376338.1">
    <property type="nucleotide sequence ID" value="NZ_VSIY01000003.1"/>
</dbReference>
<dbReference type="GO" id="GO:0019698">
    <property type="term" value="P:D-galacturonate catabolic process"/>
    <property type="evidence" value="ECO:0007669"/>
    <property type="project" value="TreeGrafter"/>
</dbReference>
<gene>
    <name evidence="3" type="ORF">FVF75_03465</name>
</gene>
<accession>A0A5D0RRD7</accession>
<dbReference type="GO" id="GO:0016787">
    <property type="term" value="F:hydrolase activity"/>
    <property type="evidence" value="ECO:0007669"/>
    <property type="project" value="UniProtKB-KW"/>
</dbReference>
<keyword evidence="4" id="KW-1185">Reference proteome</keyword>
<proteinExistence type="predicted"/>
<dbReference type="InterPro" id="IPR052172">
    <property type="entry name" value="UxaA_altronate/galactarate_dh"/>
</dbReference>
<dbReference type="AlphaFoldDB" id="A0A5D0RRD7"/>
<dbReference type="SMART" id="SM00858">
    <property type="entry name" value="SAF"/>
    <property type="match status" value="1"/>
</dbReference>
<reference evidence="3 4" key="1">
    <citation type="submission" date="2019-08" db="EMBL/GenBank/DDBJ databases">
        <title>Identification of a novel species of the genus Boseongicola.</title>
        <authorList>
            <person name="Zhang X.-Q."/>
        </authorList>
    </citation>
    <scope>NUCLEOTIDE SEQUENCE [LARGE SCALE GENOMIC DNA]</scope>
    <source>
        <strain evidence="3 4">HY14</strain>
    </source>
</reference>
<comment type="caution">
    <text evidence="3">The sequence shown here is derived from an EMBL/GenBank/DDBJ whole genome shotgun (WGS) entry which is preliminary data.</text>
</comment>
<feature type="domain" description="SAF" evidence="2">
    <location>
        <begin position="15"/>
        <end position="86"/>
    </location>
</feature>
<dbReference type="GO" id="GO:0016829">
    <property type="term" value="F:lyase activity"/>
    <property type="evidence" value="ECO:0007669"/>
    <property type="project" value="UniProtKB-KW"/>
</dbReference>
<dbReference type="PANTHER" id="PTHR30536">
    <property type="entry name" value="ALTRONATE/GALACTARATE DEHYDRATASE"/>
    <property type="match status" value="1"/>
</dbReference>
<evidence type="ECO:0000259" key="2">
    <source>
        <dbReference type="SMART" id="SM00858"/>
    </source>
</evidence>
<dbReference type="Proteomes" id="UP000322080">
    <property type="component" value="Unassembled WGS sequence"/>
</dbReference>
<evidence type="ECO:0000256" key="1">
    <source>
        <dbReference type="ARBA" id="ARBA00023239"/>
    </source>
</evidence>
<keyword evidence="3" id="KW-0378">Hydrolase</keyword>
<keyword evidence="1" id="KW-0456">Lyase</keyword>
<dbReference type="InterPro" id="IPR013974">
    <property type="entry name" value="SAF"/>
</dbReference>
<dbReference type="PANTHER" id="PTHR30536:SF5">
    <property type="entry name" value="ALTRONATE DEHYDRATASE"/>
    <property type="match status" value="1"/>
</dbReference>
<protein>
    <submittedName>
        <fullName evidence="3">UxaA family hydrolase</fullName>
    </submittedName>
</protein>
<sequence length="106" mass="11434">MQDTDPRLLLLSPRDNVFVLRAAIEAGETLTVSGQEVTVQSRIGMGHKLARQPIRVGDKVLKYGAPIGTATRDIAPGDHVHLDNLKSDYTATHSLEAEKARFGGTA</sequence>
<evidence type="ECO:0000313" key="3">
    <source>
        <dbReference type="EMBL" id="TYB83248.1"/>
    </source>
</evidence>
<dbReference type="EMBL" id="VSIY01000003">
    <property type="protein sequence ID" value="TYB83248.1"/>
    <property type="molecule type" value="Genomic_DNA"/>
</dbReference>
<dbReference type="CDD" id="cd11613">
    <property type="entry name" value="SAF_AH_GD"/>
    <property type="match status" value="1"/>
</dbReference>
<dbReference type="Pfam" id="PF08666">
    <property type="entry name" value="SAF"/>
    <property type="match status" value="1"/>
</dbReference>
<dbReference type="Gene3D" id="2.30.130.110">
    <property type="match status" value="1"/>
</dbReference>
<evidence type="ECO:0000313" key="4">
    <source>
        <dbReference type="Proteomes" id="UP000322080"/>
    </source>
</evidence>
<organism evidence="3 4">
    <name type="scientific">Maritimibacter fusiformis</name>
    <dbReference type="NCBI Taxonomy" id="2603819"/>
    <lineage>
        <taxon>Bacteria</taxon>
        <taxon>Pseudomonadati</taxon>
        <taxon>Pseudomonadota</taxon>
        <taxon>Alphaproteobacteria</taxon>
        <taxon>Rhodobacterales</taxon>
        <taxon>Roseobacteraceae</taxon>
        <taxon>Maritimibacter</taxon>
    </lineage>
</organism>
<dbReference type="InterPro" id="IPR044144">
    <property type="entry name" value="SAF_UxaA/GarD"/>
</dbReference>